<comment type="caution">
    <text evidence="1">The sequence shown here is derived from an EMBL/GenBank/DDBJ whole genome shotgun (WGS) entry which is preliminary data.</text>
</comment>
<evidence type="ECO:0000313" key="1">
    <source>
        <dbReference type="EMBL" id="KAF4735776.1"/>
    </source>
</evidence>
<name>A0A7J6SUC1_PEROL</name>
<sequence length="302" mass="34344">MTIVLPDFVPGGFDFFWPAVVYENFSEIQDFARKNNASRLLFDVSSNGGGYTQSTFALQWYVVPNADDICFDNVRHMTINWQSWVSSFGVDYNKTIDKFFNENPRLVGDTAFIHERFEQLYLLLNYAVQLFSDSETTQESPVERQEVPRLKKIERAILSQRSAAQRATLFSAATAFTFGGLADQPMDVAAFGGGDVLEYDFTSSGLNIASHLGYWATFGESQWSKMHANTWVNKPIPFPNSASEKALPRQFYIVPPHKHLNMRARDLEERAAIHKEIVGIKIWTHLRVNPQFPDLGYCPAYG</sequence>
<accession>A0A7J6SUC1</accession>
<evidence type="ECO:0008006" key="3">
    <source>
        <dbReference type="Google" id="ProtNLM"/>
    </source>
</evidence>
<proteinExistence type="predicted"/>
<dbReference type="Proteomes" id="UP000574390">
    <property type="component" value="Unassembled WGS sequence"/>
</dbReference>
<organism evidence="1 2">
    <name type="scientific">Perkinsus olseni</name>
    <name type="common">Perkinsus atlanticus</name>
    <dbReference type="NCBI Taxonomy" id="32597"/>
    <lineage>
        <taxon>Eukaryota</taxon>
        <taxon>Sar</taxon>
        <taxon>Alveolata</taxon>
        <taxon>Perkinsozoa</taxon>
        <taxon>Perkinsea</taxon>
        <taxon>Perkinsida</taxon>
        <taxon>Perkinsidae</taxon>
        <taxon>Perkinsus</taxon>
    </lineage>
</organism>
<dbReference type="AlphaFoldDB" id="A0A7J6SUC1"/>
<evidence type="ECO:0000313" key="2">
    <source>
        <dbReference type="Proteomes" id="UP000574390"/>
    </source>
</evidence>
<gene>
    <name evidence="1" type="ORF">FOZ62_005304</name>
</gene>
<protein>
    <recommendedName>
        <fullName evidence="3">Tail specific protease domain-containing protein</fullName>
    </recommendedName>
</protein>
<dbReference type="EMBL" id="JABANM010012565">
    <property type="protein sequence ID" value="KAF4735776.1"/>
    <property type="molecule type" value="Genomic_DNA"/>
</dbReference>
<reference evidence="1 2" key="1">
    <citation type="submission" date="2020-04" db="EMBL/GenBank/DDBJ databases">
        <title>Perkinsus olseni comparative genomics.</title>
        <authorList>
            <person name="Bogema D.R."/>
        </authorList>
    </citation>
    <scope>NUCLEOTIDE SEQUENCE [LARGE SCALE GENOMIC DNA]</scope>
    <source>
        <strain evidence="1">ATCC PRA-205</strain>
    </source>
</reference>